<dbReference type="SUPFAM" id="SSF48371">
    <property type="entry name" value="ARM repeat"/>
    <property type="match status" value="1"/>
</dbReference>
<dbReference type="SUPFAM" id="SSF50952">
    <property type="entry name" value="Soluble quinoprotein glucose dehydrogenase"/>
    <property type="match status" value="1"/>
</dbReference>
<feature type="domain" description="DUF7133" evidence="2">
    <location>
        <begin position="96"/>
        <end position="446"/>
    </location>
</feature>
<dbReference type="InterPro" id="IPR011042">
    <property type="entry name" value="6-blade_b-propeller_TolB-like"/>
</dbReference>
<dbReference type="InterPro" id="IPR011989">
    <property type="entry name" value="ARM-like"/>
</dbReference>
<sequence>MKIAMEDVNQHFNAHQPSGASLRARHPHHAERPDAGTNQLMSVEDQPSGASLRAHSPLSLVCLGLALAFGFPAVATAQQRLPKQQHRTSDAPFLTPAEAVKTMSIPDGFEVSVFAAEPDLAEPIAFCFDDRGRMWVVENLNYRTRREHTDDKVSRIQILEDTDSDGVFDKKTTFADDLTFTSGIAVGFGGVYVGSPPNFSFIPDADGDDRPDGPPQVLLDGWGINDRHETLNSFIWGPDGWLYGCHGVFTQSRVGKPGEDDARRQFIDGGIWRFHPVTKKYEVFARGLSNPWGFDFDNHGQGFATCCVIPHLFHVVQGGVYTKQSRPHINPHIYDDITTIRDHTHLSAHGGARFYLADAFPQQYHDRLFMCNIHEHCVLTDVMVPNGSSFIGKHGDDFLPTNDLAWVGFSVEIGPEGGVYLLDWHDTDICGNAINFPQSGRIYRIMPEGSQPIARPNLRSLSDSELIAMQWHTNDWYVRQARVLLHARAADRTLDPSATKTQLKQMFRTAGSSPRRLRALWAAHVTGVITSQELTDLLDHDDHYVRAWAIQLLSEKTTVDAFFLADIESSESGLTPTVLNKFSAMAKHDDSPVVRLYLASAVQRLPFADRWPILEQLAMHADDVHDNNLARMYWFALEPMVPEFPERSLALAVKGKLSNLQEFVARRLATGDIAEDSDPNWRRVVAQVAPGFGVRDVGEGGIVHHKVFRNRSAVQTHPKDRHQPCRMFRDVKVPAGKATELQLRVSHHPHGDWQLRVLVGKDVLADQTVSSSTVANDEWLDVTVDLSKYAGQQIRLTLENRANDWHNEWAYWNEVKLVVH</sequence>
<evidence type="ECO:0000259" key="2">
    <source>
        <dbReference type="Pfam" id="PF23500"/>
    </source>
</evidence>
<dbReference type="InterPro" id="IPR011041">
    <property type="entry name" value="Quinoprot_gluc/sorb_DH_b-prop"/>
</dbReference>
<reference evidence="3 4" key="1">
    <citation type="submission" date="2019-02" db="EMBL/GenBank/DDBJ databases">
        <title>Planctomycetal bacteria perform biofilm scaping via a novel small molecule.</title>
        <authorList>
            <person name="Jeske O."/>
            <person name="Boedeker C."/>
            <person name="Wiegand S."/>
            <person name="Breitling P."/>
            <person name="Kallscheuer N."/>
            <person name="Jogler M."/>
            <person name="Rohde M."/>
            <person name="Petersen J."/>
            <person name="Medema M.H."/>
            <person name="Surup F."/>
            <person name="Jogler C."/>
        </authorList>
    </citation>
    <scope>NUCLEOTIDE SEQUENCE [LARGE SCALE GENOMIC DNA]</scope>
    <source>
        <strain evidence="3 4">Mal15</strain>
    </source>
</reference>
<dbReference type="InterPro" id="IPR016024">
    <property type="entry name" value="ARM-type_fold"/>
</dbReference>
<dbReference type="PANTHER" id="PTHR33546">
    <property type="entry name" value="LARGE, MULTIFUNCTIONAL SECRETED PROTEIN-RELATED"/>
    <property type="match status" value="1"/>
</dbReference>
<name>A0A5B9MIP4_9BACT</name>
<dbReference type="Proteomes" id="UP000321353">
    <property type="component" value="Chromosome"/>
</dbReference>
<dbReference type="Gene3D" id="1.25.10.10">
    <property type="entry name" value="Leucine-rich Repeat Variant"/>
    <property type="match status" value="1"/>
</dbReference>
<dbReference type="KEGG" id="smam:Mal15_39430"/>
<protein>
    <recommendedName>
        <fullName evidence="2">DUF7133 domain-containing protein</fullName>
    </recommendedName>
</protein>
<dbReference type="Gene3D" id="2.120.10.30">
    <property type="entry name" value="TolB, C-terminal domain"/>
    <property type="match status" value="1"/>
</dbReference>
<dbReference type="Pfam" id="PF23500">
    <property type="entry name" value="DUF7133"/>
    <property type="match status" value="1"/>
</dbReference>
<evidence type="ECO:0000256" key="1">
    <source>
        <dbReference type="SAM" id="MobiDB-lite"/>
    </source>
</evidence>
<organism evidence="3 4">
    <name type="scientific">Stieleria maiorica</name>
    <dbReference type="NCBI Taxonomy" id="2795974"/>
    <lineage>
        <taxon>Bacteria</taxon>
        <taxon>Pseudomonadati</taxon>
        <taxon>Planctomycetota</taxon>
        <taxon>Planctomycetia</taxon>
        <taxon>Pirellulales</taxon>
        <taxon>Pirellulaceae</taxon>
        <taxon>Stieleria</taxon>
    </lineage>
</organism>
<proteinExistence type="predicted"/>
<evidence type="ECO:0000313" key="3">
    <source>
        <dbReference type="EMBL" id="QEF99876.1"/>
    </source>
</evidence>
<dbReference type="EMBL" id="CP036264">
    <property type="protein sequence ID" value="QEF99876.1"/>
    <property type="molecule type" value="Genomic_DNA"/>
</dbReference>
<gene>
    <name evidence="3" type="ORF">Mal15_39430</name>
</gene>
<dbReference type="NCBIfam" id="TIGR02604">
    <property type="entry name" value="Piru_Ver_Nterm"/>
    <property type="match status" value="1"/>
</dbReference>
<dbReference type="AlphaFoldDB" id="A0A5B9MIP4"/>
<keyword evidence="4" id="KW-1185">Reference proteome</keyword>
<feature type="region of interest" description="Disordered" evidence="1">
    <location>
        <begin position="18"/>
        <end position="39"/>
    </location>
</feature>
<dbReference type="InterPro" id="IPR055557">
    <property type="entry name" value="DUF7133"/>
</dbReference>
<accession>A0A5B9MIP4</accession>
<dbReference type="InterPro" id="IPR013428">
    <property type="entry name" value="Membrane-bound_put_N"/>
</dbReference>
<dbReference type="PANTHER" id="PTHR33546:SF1">
    <property type="entry name" value="LARGE, MULTIFUNCTIONAL SECRETED PROTEIN"/>
    <property type="match status" value="1"/>
</dbReference>
<evidence type="ECO:0000313" key="4">
    <source>
        <dbReference type="Proteomes" id="UP000321353"/>
    </source>
</evidence>